<keyword evidence="3" id="KW-1185">Reference proteome</keyword>
<dbReference type="RefSeq" id="WP_145258819.1">
    <property type="nucleotide sequence ID" value="NZ_CP036316.1"/>
</dbReference>
<dbReference type="Proteomes" id="UP000319976">
    <property type="component" value="Chromosome"/>
</dbReference>
<feature type="signal peptide" evidence="1">
    <location>
        <begin position="1"/>
        <end position="24"/>
    </location>
</feature>
<dbReference type="AlphaFoldDB" id="A0A517T3K4"/>
<proteinExistence type="predicted"/>
<dbReference type="SUPFAM" id="SSF49478">
    <property type="entry name" value="Cna protein B-type domain"/>
    <property type="match status" value="1"/>
</dbReference>
<accession>A0A517T3K4</accession>
<keyword evidence="1" id="KW-0732">Signal</keyword>
<reference evidence="2 3" key="1">
    <citation type="submission" date="2019-02" db="EMBL/GenBank/DDBJ databases">
        <title>Deep-cultivation of Planctomycetes and their phenomic and genomic characterization uncovers novel biology.</title>
        <authorList>
            <person name="Wiegand S."/>
            <person name="Jogler M."/>
            <person name="Boedeker C."/>
            <person name="Pinto D."/>
            <person name="Vollmers J."/>
            <person name="Rivas-Marin E."/>
            <person name="Kohn T."/>
            <person name="Peeters S.H."/>
            <person name="Heuer A."/>
            <person name="Rast P."/>
            <person name="Oberbeckmann S."/>
            <person name="Bunk B."/>
            <person name="Jeske O."/>
            <person name="Meyerdierks A."/>
            <person name="Storesund J.E."/>
            <person name="Kallscheuer N."/>
            <person name="Luecker S."/>
            <person name="Lage O.M."/>
            <person name="Pohl T."/>
            <person name="Merkel B.J."/>
            <person name="Hornburger P."/>
            <person name="Mueller R.-W."/>
            <person name="Bruemmer F."/>
            <person name="Labrenz M."/>
            <person name="Spormann A.M."/>
            <person name="Op den Camp H."/>
            <person name="Overmann J."/>
            <person name="Amann R."/>
            <person name="Jetten M.S.M."/>
            <person name="Mascher T."/>
            <person name="Medema M.H."/>
            <person name="Devos D.P."/>
            <person name="Kaster A.-K."/>
            <person name="Ovreas L."/>
            <person name="Rohde M."/>
            <person name="Galperin M.Y."/>
            <person name="Jogler C."/>
        </authorList>
    </citation>
    <scope>NUCLEOTIDE SEQUENCE [LARGE SCALE GENOMIC DNA]</scope>
    <source>
        <strain evidence="2 3">V22</strain>
    </source>
</reference>
<gene>
    <name evidence="2" type="ORF">V22_01190</name>
</gene>
<evidence type="ECO:0000313" key="2">
    <source>
        <dbReference type="EMBL" id="QDT62921.1"/>
    </source>
</evidence>
<name>A0A517T3K4_9PLAN</name>
<dbReference type="EMBL" id="CP036316">
    <property type="protein sequence ID" value="QDT62921.1"/>
    <property type="molecule type" value="Genomic_DNA"/>
</dbReference>
<feature type="chain" id="PRO_5022242120" description="Carboxypeptidase regulatory-like domain-containing protein" evidence="1">
    <location>
        <begin position="25"/>
        <end position="148"/>
    </location>
</feature>
<sequence precursor="true">MKTNALGFFSLVTLLLMGCQGETAVDNRKPVYPTTVKVLLDGEPLAQATVSLRSQTGGPAAAGITDENGAAKLTTYEQGDGAVAGEHQVIVQKYEEQQVPENYNPDTDPPLPAPVMLTPAKYAGFSTSGLTLEVTPNGSNEFEFELTE</sequence>
<evidence type="ECO:0008006" key="4">
    <source>
        <dbReference type="Google" id="ProtNLM"/>
    </source>
</evidence>
<dbReference type="PROSITE" id="PS51257">
    <property type="entry name" value="PROKAR_LIPOPROTEIN"/>
    <property type="match status" value="1"/>
</dbReference>
<evidence type="ECO:0000313" key="3">
    <source>
        <dbReference type="Proteomes" id="UP000319976"/>
    </source>
</evidence>
<evidence type="ECO:0000256" key="1">
    <source>
        <dbReference type="SAM" id="SignalP"/>
    </source>
</evidence>
<protein>
    <recommendedName>
        <fullName evidence="4">Carboxypeptidase regulatory-like domain-containing protein</fullName>
    </recommendedName>
</protein>
<dbReference type="KEGG" id="chya:V22_01190"/>
<organism evidence="2 3">
    <name type="scientific">Calycomorphotria hydatis</name>
    <dbReference type="NCBI Taxonomy" id="2528027"/>
    <lineage>
        <taxon>Bacteria</taxon>
        <taxon>Pseudomonadati</taxon>
        <taxon>Planctomycetota</taxon>
        <taxon>Planctomycetia</taxon>
        <taxon>Planctomycetales</taxon>
        <taxon>Planctomycetaceae</taxon>
        <taxon>Calycomorphotria</taxon>
    </lineage>
</organism>
<dbReference type="OrthoDB" id="278041at2"/>